<dbReference type="GO" id="GO:0043024">
    <property type="term" value="F:ribosomal small subunit binding"/>
    <property type="evidence" value="ECO:0007669"/>
    <property type="project" value="TreeGrafter"/>
</dbReference>
<protein>
    <recommendedName>
        <fullName evidence="3">Ribosome hibernation promoting factor</fullName>
    </recommendedName>
</protein>
<dbReference type="KEGG" id="ckh:LVJ77_00760"/>
<keyword evidence="5" id="KW-1185">Reference proteome</keyword>
<dbReference type="Proteomes" id="UP000831534">
    <property type="component" value="Chromosome"/>
</dbReference>
<keyword evidence="1" id="KW-0810">Translation regulation</keyword>
<dbReference type="PANTHER" id="PTHR33231:SF1">
    <property type="entry name" value="30S RIBOSOMAL PROTEIN"/>
    <property type="match status" value="1"/>
</dbReference>
<dbReference type="GO" id="GO:0022627">
    <property type="term" value="C:cytosolic small ribosomal subunit"/>
    <property type="evidence" value="ECO:0007669"/>
    <property type="project" value="TreeGrafter"/>
</dbReference>
<dbReference type="GO" id="GO:0045900">
    <property type="term" value="P:negative regulation of translational elongation"/>
    <property type="evidence" value="ECO:0007669"/>
    <property type="project" value="TreeGrafter"/>
</dbReference>
<dbReference type="AlphaFoldDB" id="A0A8T9MTJ9"/>
<dbReference type="NCBIfam" id="TIGR00741">
    <property type="entry name" value="yfiA"/>
    <property type="match status" value="1"/>
</dbReference>
<dbReference type="SUPFAM" id="SSF69754">
    <property type="entry name" value="Ribosome binding protein Y (YfiA homologue)"/>
    <property type="match status" value="1"/>
</dbReference>
<evidence type="ECO:0000313" key="5">
    <source>
        <dbReference type="Proteomes" id="UP000831534"/>
    </source>
</evidence>
<dbReference type="InterPro" id="IPR050574">
    <property type="entry name" value="HPF/YfiA_ribosome-assoc"/>
</dbReference>
<dbReference type="InterPro" id="IPR036567">
    <property type="entry name" value="RHF-like"/>
</dbReference>
<evidence type="ECO:0000256" key="1">
    <source>
        <dbReference type="ARBA" id="ARBA00022845"/>
    </source>
</evidence>
<reference evidence="4" key="2">
    <citation type="submission" date="2024-09" db="EMBL/GenBank/DDBJ databases">
        <authorList>
            <person name="Veyrier F.J."/>
        </authorList>
    </citation>
    <scope>NUCLEOTIDE SEQUENCE</scope>
    <source>
        <strain evidence="4">17694</strain>
    </source>
</reference>
<evidence type="ECO:0000256" key="3">
    <source>
        <dbReference type="ARBA" id="ARBA00041148"/>
    </source>
</evidence>
<evidence type="ECO:0000313" key="4">
    <source>
        <dbReference type="EMBL" id="UOP04927.1"/>
    </source>
</evidence>
<dbReference type="RefSeq" id="WP_027009028.1">
    <property type="nucleotide sequence ID" value="NZ_CP091521.1"/>
</dbReference>
<reference evidence="4" key="1">
    <citation type="journal article" date="2022" name="Res Sq">
        <title>Evolution of multicellular longitudinally dividing oral cavity symbionts (Neisseriaceae).</title>
        <authorList>
            <person name="Nyongesa S."/>
            <person name="Weber P."/>
            <person name="Bernet E."/>
            <person name="Pullido F."/>
            <person name="Nieckarz M."/>
            <person name="Delaby M."/>
            <person name="Nieves C."/>
            <person name="Viehboeck T."/>
            <person name="Krause N."/>
            <person name="Rivera-Millot A."/>
            <person name="Nakamura A."/>
            <person name="Vischer N."/>
            <person name="VanNieuwenhze M."/>
            <person name="Brun Y."/>
            <person name="Cava F."/>
            <person name="Bulgheresi S."/>
            <person name="Veyrier F."/>
        </authorList>
    </citation>
    <scope>NUCLEOTIDE SEQUENCE</scope>
    <source>
        <strain evidence="4">17694</strain>
    </source>
</reference>
<dbReference type="PANTHER" id="PTHR33231">
    <property type="entry name" value="30S RIBOSOMAL PROTEIN"/>
    <property type="match status" value="1"/>
</dbReference>
<dbReference type="CDD" id="cd00552">
    <property type="entry name" value="RaiA"/>
    <property type="match status" value="1"/>
</dbReference>
<dbReference type="EMBL" id="CP091521">
    <property type="protein sequence ID" value="UOP04927.1"/>
    <property type="molecule type" value="Genomic_DNA"/>
</dbReference>
<gene>
    <name evidence="4" type="primary">hpf</name>
    <name evidence="4" type="ORF">LVJ77_00760</name>
</gene>
<proteinExistence type="predicted"/>
<sequence length="96" mass="10711">MNLHITGLNVDVGDALRQRIAAKMERVNRHSSGIISVQFTLSADKHQHKAAAQIHLAGKDLHVEAVENEMQAAIDVLMDKIDRAVLQHKEKSQNVR</sequence>
<dbReference type="Gene3D" id="3.30.160.100">
    <property type="entry name" value="Ribosome hibernation promotion factor-like"/>
    <property type="match status" value="1"/>
</dbReference>
<evidence type="ECO:0000256" key="2">
    <source>
        <dbReference type="ARBA" id="ARBA00038695"/>
    </source>
</evidence>
<dbReference type="Pfam" id="PF02482">
    <property type="entry name" value="Ribosomal_S30AE"/>
    <property type="match status" value="1"/>
</dbReference>
<comment type="subunit">
    <text evidence="2">Associates exclusively with 100S ribosomes, which are dimers of 70S ribosomes.</text>
</comment>
<name>A0A8T9MTJ9_9NEIS</name>
<dbReference type="InterPro" id="IPR003489">
    <property type="entry name" value="RHF/RaiA"/>
</dbReference>
<organism evidence="4 5">
    <name type="scientific">Conchiformibius kuhniae</name>
    <dbReference type="NCBI Taxonomy" id="211502"/>
    <lineage>
        <taxon>Bacteria</taxon>
        <taxon>Pseudomonadati</taxon>
        <taxon>Pseudomonadota</taxon>
        <taxon>Betaproteobacteria</taxon>
        <taxon>Neisseriales</taxon>
        <taxon>Neisseriaceae</taxon>
        <taxon>Conchiformibius</taxon>
    </lineage>
</organism>
<accession>A0A8T9MTJ9</accession>